<feature type="chain" id="PRO_5020211158" evidence="1">
    <location>
        <begin position="21"/>
        <end position="83"/>
    </location>
</feature>
<reference evidence="2 3" key="2">
    <citation type="journal article" date="2019" name="G3 (Bethesda)">
        <title>Hybrid Assembly of the Genome of the Entomopathogenic Nematode Steinernema carpocapsae Identifies the X-Chromosome.</title>
        <authorList>
            <person name="Serra L."/>
            <person name="Macchietto M."/>
            <person name="Macias-Munoz A."/>
            <person name="McGill C.J."/>
            <person name="Rodriguez I.M."/>
            <person name="Rodriguez B."/>
            <person name="Murad R."/>
            <person name="Mortazavi A."/>
        </authorList>
    </citation>
    <scope>NUCLEOTIDE SEQUENCE [LARGE SCALE GENOMIC DNA]</scope>
    <source>
        <strain evidence="2 3">ALL</strain>
    </source>
</reference>
<protein>
    <submittedName>
        <fullName evidence="2">Uncharacterized protein</fullName>
    </submittedName>
</protein>
<name>A0A4U5LPS2_STECR</name>
<accession>A0A4U5LPS2</accession>
<gene>
    <name evidence="2" type="ORF">L596_030580</name>
</gene>
<evidence type="ECO:0000256" key="1">
    <source>
        <dbReference type="SAM" id="SignalP"/>
    </source>
</evidence>
<keyword evidence="3" id="KW-1185">Reference proteome</keyword>
<feature type="signal peptide" evidence="1">
    <location>
        <begin position="1"/>
        <end position="20"/>
    </location>
</feature>
<dbReference type="AlphaFoldDB" id="A0A4U5LPS2"/>
<comment type="caution">
    <text evidence="2">The sequence shown here is derived from an EMBL/GenBank/DDBJ whole genome shotgun (WGS) entry which is preliminary data.</text>
</comment>
<organism evidence="2 3">
    <name type="scientific">Steinernema carpocapsae</name>
    <name type="common">Entomopathogenic nematode</name>
    <dbReference type="NCBI Taxonomy" id="34508"/>
    <lineage>
        <taxon>Eukaryota</taxon>
        <taxon>Metazoa</taxon>
        <taxon>Ecdysozoa</taxon>
        <taxon>Nematoda</taxon>
        <taxon>Chromadorea</taxon>
        <taxon>Rhabditida</taxon>
        <taxon>Tylenchina</taxon>
        <taxon>Panagrolaimomorpha</taxon>
        <taxon>Strongyloidoidea</taxon>
        <taxon>Steinernematidae</taxon>
        <taxon>Steinernema</taxon>
    </lineage>
</organism>
<proteinExistence type="predicted"/>
<reference evidence="2 3" key="1">
    <citation type="journal article" date="2015" name="Genome Biol.">
        <title>Comparative genomics of Steinernema reveals deeply conserved gene regulatory networks.</title>
        <authorList>
            <person name="Dillman A.R."/>
            <person name="Macchietto M."/>
            <person name="Porter C.F."/>
            <person name="Rogers A."/>
            <person name="Williams B."/>
            <person name="Antoshechkin I."/>
            <person name="Lee M.M."/>
            <person name="Goodwin Z."/>
            <person name="Lu X."/>
            <person name="Lewis E.E."/>
            <person name="Goodrich-Blair H."/>
            <person name="Stock S.P."/>
            <person name="Adams B.J."/>
            <person name="Sternberg P.W."/>
            <person name="Mortazavi A."/>
        </authorList>
    </citation>
    <scope>NUCLEOTIDE SEQUENCE [LARGE SCALE GENOMIC DNA]</scope>
    <source>
        <strain evidence="2 3">ALL</strain>
    </source>
</reference>
<sequence>MNAWIFLLVVAPMVAVHTLGDSEDRLASESSYGFNSHSWTFYGYKPKAEHAKSNWGITYGRGGRIVRCFPPKHPKCRGTNTRN</sequence>
<dbReference type="EMBL" id="AZBU02000014">
    <property type="protein sequence ID" value="TKR57942.1"/>
    <property type="molecule type" value="Genomic_DNA"/>
</dbReference>
<evidence type="ECO:0000313" key="2">
    <source>
        <dbReference type="EMBL" id="TKR57942.1"/>
    </source>
</evidence>
<evidence type="ECO:0000313" key="3">
    <source>
        <dbReference type="Proteomes" id="UP000298663"/>
    </source>
</evidence>
<keyword evidence="1" id="KW-0732">Signal</keyword>
<dbReference type="Proteomes" id="UP000298663">
    <property type="component" value="Unassembled WGS sequence"/>
</dbReference>